<feature type="region of interest" description="Disordered" evidence="1">
    <location>
        <begin position="345"/>
        <end position="379"/>
    </location>
</feature>
<accession>A0AAD4LDK6</accession>
<feature type="chain" id="PRO_5042059706" evidence="2">
    <location>
        <begin position="23"/>
        <end position="379"/>
    </location>
</feature>
<dbReference type="AlphaFoldDB" id="A0AAD4LDK6"/>
<gene>
    <name evidence="3" type="ORF">EDB92DRAFT_1817067</name>
</gene>
<protein>
    <submittedName>
        <fullName evidence="3">Uncharacterized protein</fullName>
    </submittedName>
</protein>
<feature type="compositionally biased region" description="Polar residues" evidence="1">
    <location>
        <begin position="268"/>
        <end position="289"/>
    </location>
</feature>
<feature type="region of interest" description="Disordered" evidence="1">
    <location>
        <begin position="268"/>
        <end position="293"/>
    </location>
</feature>
<dbReference type="Proteomes" id="UP001201163">
    <property type="component" value="Unassembled WGS sequence"/>
</dbReference>
<sequence>MTHLRILSLHFLSFLPHRNLIGLPPPPGEQVVLPALMYLYRGTSKYLDSLVARIDAPHLGDIDITFFSQSTMDASQLSRFIDRIEILPVDSYRRANILTSQQAISISFTHQNAPTRLELRIFVQAVGLAKRLDLNETRPSSEQGDADGEQWLKLIRAFGAAKDFCVGGEHTIDILRALGQADGEHPTDITVLPVLRDLRVWKLMVKDGPLWDAVQPLITSRWLSGRAIELDEVMVRTRVVDEDYDSGVADALMALASYRSPEYVQTFPNGPSTSAGRRISPSPSMGSPSAQPPRLSVINPHWNSMKRPLSTDIDIKRTKVEMPTQGASLPPLNIIPTIVSFTRQAERSVSPHTQAVPRGKFIEMMNPSKPSNNAEPSSR</sequence>
<feature type="compositionally biased region" description="Polar residues" evidence="1">
    <location>
        <begin position="368"/>
        <end position="379"/>
    </location>
</feature>
<comment type="caution">
    <text evidence="3">The sequence shown here is derived from an EMBL/GenBank/DDBJ whole genome shotgun (WGS) entry which is preliminary data.</text>
</comment>
<dbReference type="EMBL" id="JAKELL010000036">
    <property type="protein sequence ID" value="KAH8989547.1"/>
    <property type="molecule type" value="Genomic_DNA"/>
</dbReference>
<organism evidence="3 4">
    <name type="scientific">Lactarius akahatsu</name>
    <dbReference type="NCBI Taxonomy" id="416441"/>
    <lineage>
        <taxon>Eukaryota</taxon>
        <taxon>Fungi</taxon>
        <taxon>Dikarya</taxon>
        <taxon>Basidiomycota</taxon>
        <taxon>Agaricomycotina</taxon>
        <taxon>Agaricomycetes</taxon>
        <taxon>Russulales</taxon>
        <taxon>Russulaceae</taxon>
        <taxon>Lactarius</taxon>
    </lineage>
</organism>
<evidence type="ECO:0000256" key="1">
    <source>
        <dbReference type="SAM" id="MobiDB-lite"/>
    </source>
</evidence>
<reference evidence="3" key="1">
    <citation type="submission" date="2022-01" db="EMBL/GenBank/DDBJ databases">
        <title>Comparative genomics reveals a dynamic genome evolution in the ectomycorrhizal milk-cap (Lactarius) mushrooms.</title>
        <authorList>
            <consortium name="DOE Joint Genome Institute"/>
            <person name="Lebreton A."/>
            <person name="Tang N."/>
            <person name="Kuo A."/>
            <person name="LaButti K."/>
            <person name="Drula E."/>
            <person name="Barry K."/>
            <person name="Clum A."/>
            <person name="Lipzen A."/>
            <person name="Mousain D."/>
            <person name="Ng V."/>
            <person name="Wang R."/>
            <person name="Wang X."/>
            <person name="Dai Y."/>
            <person name="Henrissat B."/>
            <person name="Grigoriev I.V."/>
            <person name="Guerin-Laguette A."/>
            <person name="Yu F."/>
            <person name="Martin F.M."/>
        </authorList>
    </citation>
    <scope>NUCLEOTIDE SEQUENCE</scope>
    <source>
        <strain evidence="3">QP</strain>
    </source>
</reference>
<name>A0AAD4LDK6_9AGAM</name>
<feature type="signal peptide" evidence="2">
    <location>
        <begin position="1"/>
        <end position="22"/>
    </location>
</feature>
<keyword evidence="2" id="KW-0732">Signal</keyword>
<proteinExistence type="predicted"/>
<evidence type="ECO:0000256" key="2">
    <source>
        <dbReference type="SAM" id="SignalP"/>
    </source>
</evidence>
<keyword evidence="4" id="KW-1185">Reference proteome</keyword>
<evidence type="ECO:0000313" key="3">
    <source>
        <dbReference type="EMBL" id="KAH8989547.1"/>
    </source>
</evidence>
<evidence type="ECO:0000313" key="4">
    <source>
        <dbReference type="Proteomes" id="UP001201163"/>
    </source>
</evidence>